<feature type="region of interest" description="Disordered" evidence="1">
    <location>
        <begin position="1"/>
        <end position="25"/>
    </location>
</feature>
<sequence>MLSVDEHAAADSGAREEAAREESAKPGRVAALVASARPHVHSARLWFRGFRRSRPFWGGLWMLIGGWLILRLSMVEFHIMFSAGLTGFGGWLAGGGLIVCGVAAWISPSQRFFAGLIGLLLAIVSFVISNLGGLFIGMVFGIIGSAMTLSWGPTKPRRSKTAPKTEADAAPAVTDEPKAVVDLTKPMAATDATAVSEPKTTEPTG</sequence>
<keyword evidence="4" id="KW-1185">Reference proteome</keyword>
<evidence type="ECO:0000313" key="3">
    <source>
        <dbReference type="EMBL" id="MBJ8337905.1"/>
    </source>
</evidence>
<evidence type="ECO:0000256" key="2">
    <source>
        <dbReference type="SAM" id="Phobius"/>
    </source>
</evidence>
<feature type="transmembrane region" description="Helical" evidence="2">
    <location>
        <begin position="112"/>
        <end position="128"/>
    </location>
</feature>
<feature type="transmembrane region" description="Helical" evidence="2">
    <location>
        <begin position="134"/>
        <end position="152"/>
    </location>
</feature>
<dbReference type="RefSeq" id="WP_199701911.1">
    <property type="nucleotide sequence ID" value="NZ_JAEMNV010000001.1"/>
</dbReference>
<dbReference type="EMBL" id="JAEMNV010000001">
    <property type="protein sequence ID" value="MBJ8337905.1"/>
    <property type="molecule type" value="Genomic_DNA"/>
</dbReference>
<keyword evidence="2" id="KW-0812">Transmembrane</keyword>
<organism evidence="3 4">
    <name type="scientific">Antrihabitans stalagmiti</name>
    <dbReference type="NCBI Taxonomy" id="2799499"/>
    <lineage>
        <taxon>Bacteria</taxon>
        <taxon>Bacillati</taxon>
        <taxon>Actinomycetota</taxon>
        <taxon>Actinomycetes</taxon>
        <taxon>Mycobacteriales</taxon>
        <taxon>Nocardiaceae</taxon>
        <taxon>Antrihabitans</taxon>
    </lineage>
</organism>
<dbReference type="AlphaFoldDB" id="A0A934U0W6"/>
<keyword evidence="2" id="KW-1133">Transmembrane helix</keyword>
<gene>
    <name evidence="3" type="ORF">JGU71_03305</name>
</gene>
<dbReference type="Proteomes" id="UP000655868">
    <property type="component" value="Unassembled WGS sequence"/>
</dbReference>
<feature type="region of interest" description="Disordered" evidence="1">
    <location>
        <begin position="152"/>
        <end position="180"/>
    </location>
</feature>
<protein>
    <submittedName>
        <fullName evidence="3">Uncharacterized protein</fullName>
    </submittedName>
</protein>
<feature type="transmembrane region" description="Helical" evidence="2">
    <location>
        <begin position="79"/>
        <end position="105"/>
    </location>
</feature>
<dbReference type="InterPro" id="IPR046096">
    <property type="entry name" value="DUF6114"/>
</dbReference>
<evidence type="ECO:0000256" key="1">
    <source>
        <dbReference type="SAM" id="MobiDB-lite"/>
    </source>
</evidence>
<accession>A0A934U0W6</accession>
<keyword evidence="2" id="KW-0472">Membrane</keyword>
<comment type="caution">
    <text evidence="3">The sequence shown here is derived from an EMBL/GenBank/DDBJ whole genome shotgun (WGS) entry which is preliminary data.</text>
</comment>
<feature type="transmembrane region" description="Helical" evidence="2">
    <location>
        <begin position="56"/>
        <end position="73"/>
    </location>
</feature>
<reference evidence="3" key="1">
    <citation type="submission" date="2020-12" db="EMBL/GenBank/DDBJ databases">
        <title>Antrihabitans popcorni sp. nov. and Antrihabitans auranticaus sp. nov., isolated from a larva cave.</title>
        <authorList>
            <person name="Lee S.D."/>
            <person name="Kim I.S."/>
        </authorList>
    </citation>
    <scope>NUCLEOTIDE SEQUENCE</scope>
    <source>
        <strain evidence="3">YC3-6</strain>
    </source>
</reference>
<dbReference type="Pfam" id="PF19609">
    <property type="entry name" value="DUF6114"/>
    <property type="match status" value="1"/>
</dbReference>
<evidence type="ECO:0000313" key="4">
    <source>
        <dbReference type="Proteomes" id="UP000655868"/>
    </source>
</evidence>
<name>A0A934U0W6_9NOCA</name>
<proteinExistence type="predicted"/>